<dbReference type="PROSITE" id="PS50850">
    <property type="entry name" value="MFS"/>
    <property type="match status" value="1"/>
</dbReference>
<reference evidence="9 10" key="1">
    <citation type="journal article" date="2000" name="Nature">
        <title>The genome sequence of the thermoacidophilic scavenger Thermoplasma acidophilum.</title>
        <authorList>
            <person name="Ruepp A."/>
            <person name="Graml W."/>
            <person name="Santos-Martinez M.L."/>
            <person name="Koretke K.K."/>
            <person name="Volker C."/>
            <person name="Mewes H.W."/>
            <person name="Frishman D."/>
            <person name="Stocker S."/>
            <person name="Lupas A.N."/>
            <person name="Baumeister W."/>
        </authorList>
    </citation>
    <scope>NUCLEOTIDE SEQUENCE [LARGE SCALE GENOMIC DNA]</scope>
    <source>
        <strain evidence="10">ATCC 25905 / DSM 1728 / JCM 9062 / NBRC 15155 / AMRC-C165</strain>
    </source>
</reference>
<dbReference type="AlphaFoldDB" id="Q9HLK4"/>
<dbReference type="FunFam" id="1.20.1250.20:FF:000503">
    <property type="entry name" value="Drug resistance transporter, EmrB/QacA subfamily"/>
    <property type="match status" value="1"/>
</dbReference>
<sequence>MKMRMTISENDLILIPVLAGVMMGAIDSTIVVLALPTISDSLRAPLSLSIWIILAYLLTAAVTTTQFGRLGDMKSRKAIFNSGMIIFTAGSFLCGISPNIESLMAFRFVQAAGGSMMQANSGSIIADNFPPNLRGRAYGYTSVGWNSGATLGIVLGGIITTLIGWRYIFYINVPIGIISFYFAMKYIGKGESHMAHLDIPGVAALSAALISISYAATDFTSHGIDRLNEALLIAGAILIIVFVLIERSSKEALLPINMFRNRVFNFSIMASFLQSLGFLAVTFIIIMYLQGLRGLTPLDSSLLLVPGYVLGGFTGPIFGRLSDRIGARIPATLGMLMMAVAVLLYMRLTLTTSIYYVIPISIISGLGSSMFFPANNSAVMASSPVKTYGAASGLLRTMANIGMLGSFVLAITVSTLSIPRYIAFEVFAGVGHLVGGVSASFLSGIHTALAVSLGIILIGALFSFIRGKEERSRGSVTIQKGSENAK</sequence>
<keyword evidence="5 7" id="KW-1133">Transmembrane helix</keyword>
<accession>Q9HLK4</accession>
<dbReference type="InterPro" id="IPR020846">
    <property type="entry name" value="MFS_dom"/>
</dbReference>
<feature type="transmembrane region" description="Helical" evidence="7">
    <location>
        <begin position="438"/>
        <end position="465"/>
    </location>
</feature>
<dbReference type="STRING" id="273075.gene:9571439"/>
<dbReference type="PANTHER" id="PTHR42718:SF9">
    <property type="entry name" value="MAJOR FACILITATOR SUPERFAMILY MULTIDRUG TRANSPORTER MFSC"/>
    <property type="match status" value="1"/>
</dbReference>
<dbReference type="CDD" id="cd17321">
    <property type="entry name" value="MFS_MMR_MDR_like"/>
    <property type="match status" value="1"/>
</dbReference>
<evidence type="ECO:0000256" key="1">
    <source>
        <dbReference type="ARBA" id="ARBA00004651"/>
    </source>
</evidence>
<keyword evidence="3" id="KW-1003">Cell membrane</keyword>
<dbReference type="Gene3D" id="1.20.1720.10">
    <property type="entry name" value="Multidrug resistance protein D"/>
    <property type="match status" value="1"/>
</dbReference>
<evidence type="ECO:0000256" key="6">
    <source>
        <dbReference type="ARBA" id="ARBA00023136"/>
    </source>
</evidence>
<name>Q9HLK4_THEAC</name>
<dbReference type="PANTHER" id="PTHR42718">
    <property type="entry name" value="MAJOR FACILITATOR SUPERFAMILY MULTIDRUG TRANSPORTER MFSC"/>
    <property type="match status" value="1"/>
</dbReference>
<dbReference type="FunFam" id="1.20.1720.10:FF:000021">
    <property type="entry name" value="Drug resistance transporter, EmrB/QacA subfamily"/>
    <property type="match status" value="1"/>
</dbReference>
<keyword evidence="4 7" id="KW-0812">Transmembrane</keyword>
<feature type="transmembrane region" description="Helical" evidence="7">
    <location>
        <begin position="354"/>
        <end position="372"/>
    </location>
</feature>
<feature type="domain" description="Major facilitator superfamily (MFS) profile" evidence="8">
    <location>
        <begin position="13"/>
        <end position="471"/>
    </location>
</feature>
<evidence type="ECO:0000256" key="4">
    <source>
        <dbReference type="ARBA" id="ARBA00022692"/>
    </source>
</evidence>
<dbReference type="InterPro" id="IPR011701">
    <property type="entry name" value="MFS"/>
</dbReference>
<feature type="transmembrane region" description="Helical" evidence="7">
    <location>
        <begin position="266"/>
        <end position="289"/>
    </location>
</feature>
<dbReference type="EMBL" id="AL445063">
    <property type="protein sequence ID" value="CAC11369.1"/>
    <property type="molecule type" value="Genomic_DNA"/>
</dbReference>
<evidence type="ECO:0000313" key="10">
    <source>
        <dbReference type="Proteomes" id="UP000001024"/>
    </source>
</evidence>
<dbReference type="HOGENOM" id="CLU_000960_28_3_2"/>
<dbReference type="SUPFAM" id="SSF103473">
    <property type="entry name" value="MFS general substrate transporter"/>
    <property type="match status" value="1"/>
</dbReference>
<evidence type="ECO:0000256" key="3">
    <source>
        <dbReference type="ARBA" id="ARBA00022475"/>
    </source>
</evidence>
<feature type="transmembrane region" description="Helical" evidence="7">
    <location>
        <begin position="137"/>
        <end position="159"/>
    </location>
</feature>
<dbReference type="GO" id="GO:0005886">
    <property type="term" value="C:plasma membrane"/>
    <property type="evidence" value="ECO:0007669"/>
    <property type="project" value="UniProtKB-SubCell"/>
</dbReference>
<dbReference type="Pfam" id="PF07690">
    <property type="entry name" value="MFS_1"/>
    <property type="match status" value="1"/>
</dbReference>
<feature type="transmembrane region" description="Helical" evidence="7">
    <location>
        <begin position="79"/>
        <end position="98"/>
    </location>
</feature>
<dbReference type="EnsemblBacteria" id="CAC11369">
    <property type="protein sequence ID" value="CAC11369"/>
    <property type="gene ID" value="CAC11369"/>
</dbReference>
<feature type="transmembrane region" description="Helical" evidence="7">
    <location>
        <begin position="12"/>
        <end position="36"/>
    </location>
</feature>
<dbReference type="eggNOG" id="arCOG00144">
    <property type="taxonomic scope" value="Archaea"/>
</dbReference>
<feature type="transmembrane region" description="Helical" evidence="7">
    <location>
        <begin position="165"/>
        <end position="183"/>
    </location>
</feature>
<evidence type="ECO:0000256" key="7">
    <source>
        <dbReference type="SAM" id="Phobius"/>
    </source>
</evidence>
<evidence type="ECO:0000256" key="2">
    <source>
        <dbReference type="ARBA" id="ARBA00022448"/>
    </source>
</evidence>
<keyword evidence="2" id="KW-0813">Transport</keyword>
<comment type="subcellular location">
    <subcellularLocation>
        <location evidence="1">Cell membrane</location>
        <topology evidence="1">Multi-pass membrane protein</topology>
    </subcellularLocation>
</comment>
<dbReference type="Gene3D" id="1.20.1250.20">
    <property type="entry name" value="MFS general substrate transporter like domains"/>
    <property type="match status" value="1"/>
</dbReference>
<dbReference type="KEGG" id="tac:Ta0224"/>
<dbReference type="Proteomes" id="UP000001024">
    <property type="component" value="Chromosome"/>
</dbReference>
<dbReference type="InParanoid" id="Q9HLK4"/>
<organism evidence="9 10">
    <name type="scientific">Thermoplasma acidophilum (strain ATCC 25905 / DSM 1728 / JCM 9062 / NBRC 15155 / AMRC-C165)</name>
    <dbReference type="NCBI Taxonomy" id="273075"/>
    <lineage>
        <taxon>Archaea</taxon>
        <taxon>Methanobacteriati</taxon>
        <taxon>Thermoplasmatota</taxon>
        <taxon>Thermoplasmata</taxon>
        <taxon>Thermoplasmatales</taxon>
        <taxon>Thermoplasmataceae</taxon>
        <taxon>Thermoplasma</taxon>
    </lineage>
</organism>
<dbReference type="PaxDb" id="273075-Ta0224"/>
<dbReference type="InterPro" id="IPR036259">
    <property type="entry name" value="MFS_trans_sf"/>
</dbReference>
<evidence type="ECO:0000256" key="5">
    <source>
        <dbReference type="ARBA" id="ARBA00022989"/>
    </source>
</evidence>
<evidence type="ECO:0000259" key="8">
    <source>
        <dbReference type="PROSITE" id="PS50850"/>
    </source>
</evidence>
<evidence type="ECO:0000313" key="9">
    <source>
        <dbReference type="EMBL" id="CAC11369.1"/>
    </source>
</evidence>
<dbReference type="FunCoup" id="Q9HLK4">
    <property type="interactions" value="16"/>
</dbReference>
<feature type="transmembrane region" description="Helical" evidence="7">
    <location>
        <begin position="301"/>
        <end position="319"/>
    </location>
</feature>
<protein>
    <submittedName>
        <fullName evidence="9">Self-defense gene tcr3 related protein</fullName>
    </submittedName>
</protein>
<feature type="transmembrane region" description="Helical" evidence="7">
    <location>
        <begin position="331"/>
        <end position="348"/>
    </location>
</feature>
<feature type="transmembrane region" description="Helical" evidence="7">
    <location>
        <begin position="393"/>
        <end position="418"/>
    </location>
</feature>
<gene>
    <name evidence="9" type="ordered locus">Ta0224</name>
</gene>
<feature type="transmembrane region" description="Helical" evidence="7">
    <location>
        <begin position="48"/>
        <end position="67"/>
    </location>
</feature>
<keyword evidence="10" id="KW-1185">Reference proteome</keyword>
<dbReference type="GO" id="GO:0022857">
    <property type="term" value="F:transmembrane transporter activity"/>
    <property type="evidence" value="ECO:0007669"/>
    <property type="project" value="InterPro"/>
</dbReference>
<keyword evidence="6 7" id="KW-0472">Membrane</keyword>
<feature type="transmembrane region" description="Helical" evidence="7">
    <location>
        <begin position="227"/>
        <end position="245"/>
    </location>
</feature>
<proteinExistence type="predicted"/>